<keyword evidence="6 7" id="KW-0472">Membrane</keyword>
<dbReference type="Proteomes" id="UP000547209">
    <property type="component" value="Unassembled WGS sequence"/>
</dbReference>
<feature type="transmembrane region" description="Helical" evidence="7">
    <location>
        <begin position="264"/>
        <end position="286"/>
    </location>
</feature>
<feature type="transmembrane region" description="Helical" evidence="7">
    <location>
        <begin position="231"/>
        <end position="252"/>
    </location>
</feature>
<keyword evidence="2" id="KW-0813">Transport</keyword>
<organism evidence="9 10">
    <name type="scientific">Cohnella nanjingensis</name>
    <dbReference type="NCBI Taxonomy" id="1387779"/>
    <lineage>
        <taxon>Bacteria</taxon>
        <taxon>Bacillati</taxon>
        <taxon>Bacillota</taxon>
        <taxon>Bacilli</taxon>
        <taxon>Bacillales</taxon>
        <taxon>Paenibacillaceae</taxon>
        <taxon>Cohnella</taxon>
    </lineage>
</organism>
<keyword evidence="10" id="KW-1185">Reference proteome</keyword>
<proteinExistence type="predicted"/>
<dbReference type="AlphaFoldDB" id="A0A7X0RQC5"/>
<feature type="domain" description="Major facilitator superfamily (MFS) profile" evidence="8">
    <location>
        <begin position="5"/>
        <end position="381"/>
    </location>
</feature>
<feature type="transmembrane region" description="Helical" evidence="7">
    <location>
        <begin position="34"/>
        <end position="59"/>
    </location>
</feature>
<evidence type="ECO:0000259" key="8">
    <source>
        <dbReference type="PROSITE" id="PS50850"/>
    </source>
</evidence>
<feature type="transmembrane region" description="Helical" evidence="7">
    <location>
        <begin position="360"/>
        <end position="379"/>
    </location>
</feature>
<evidence type="ECO:0000256" key="1">
    <source>
        <dbReference type="ARBA" id="ARBA00004651"/>
    </source>
</evidence>
<comment type="subcellular location">
    <subcellularLocation>
        <location evidence="1">Cell membrane</location>
        <topology evidence="1">Multi-pass membrane protein</topology>
    </subcellularLocation>
</comment>
<evidence type="ECO:0000256" key="5">
    <source>
        <dbReference type="ARBA" id="ARBA00022989"/>
    </source>
</evidence>
<accession>A0A7X0RQC5</accession>
<dbReference type="Pfam" id="PF07690">
    <property type="entry name" value="MFS_1"/>
    <property type="match status" value="1"/>
</dbReference>
<feature type="transmembrane region" description="Helical" evidence="7">
    <location>
        <begin position="292"/>
        <end position="311"/>
    </location>
</feature>
<evidence type="ECO:0000256" key="3">
    <source>
        <dbReference type="ARBA" id="ARBA00022475"/>
    </source>
</evidence>
<evidence type="ECO:0000313" key="9">
    <source>
        <dbReference type="EMBL" id="MBB6671601.1"/>
    </source>
</evidence>
<dbReference type="InterPro" id="IPR036259">
    <property type="entry name" value="MFS_trans_sf"/>
</dbReference>
<dbReference type="EMBL" id="JACJVP010000023">
    <property type="protein sequence ID" value="MBB6671601.1"/>
    <property type="molecule type" value="Genomic_DNA"/>
</dbReference>
<feature type="transmembrane region" description="Helical" evidence="7">
    <location>
        <begin position="157"/>
        <end position="182"/>
    </location>
</feature>
<dbReference type="InterPro" id="IPR050189">
    <property type="entry name" value="MFS_Efflux_Transporters"/>
</dbReference>
<reference evidence="9 10" key="1">
    <citation type="submission" date="2020-08" db="EMBL/GenBank/DDBJ databases">
        <title>Cohnella phylogeny.</title>
        <authorList>
            <person name="Dunlap C."/>
        </authorList>
    </citation>
    <scope>NUCLEOTIDE SEQUENCE [LARGE SCALE GENOMIC DNA]</scope>
    <source>
        <strain evidence="9 10">DSM 28246</strain>
    </source>
</reference>
<dbReference type="RefSeq" id="WP_185143084.1">
    <property type="nucleotide sequence ID" value="NZ_JACJVP010000023.1"/>
</dbReference>
<dbReference type="SUPFAM" id="SSF103473">
    <property type="entry name" value="MFS general substrate transporter"/>
    <property type="match status" value="1"/>
</dbReference>
<keyword evidence="4 7" id="KW-0812">Transmembrane</keyword>
<feature type="transmembrane region" description="Helical" evidence="7">
    <location>
        <begin position="194"/>
        <end position="211"/>
    </location>
</feature>
<dbReference type="Gene3D" id="1.20.1250.20">
    <property type="entry name" value="MFS general substrate transporter like domains"/>
    <property type="match status" value="1"/>
</dbReference>
<evidence type="ECO:0000256" key="2">
    <source>
        <dbReference type="ARBA" id="ARBA00022448"/>
    </source>
</evidence>
<keyword evidence="5 7" id="KW-1133">Transmembrane helix</keyword>
<feature type="transmembrane region" description="Helical" evidence="7">
    <location>
        <begin position="129"/>
        <end position="151"/>
    </location>
</feature>
<evidence type="ECO:0000256" key="6">
    <source>
        <dbReference type="ARBA" id="ARBA00023136"/>
    </source>
</evidence>
<evidence type="ECO:0000256" key="4">
    <source>
        <dbReference type="ARBA" id="ARBA00022692"/>
    </source>
</evidence>
<dbReference type="InterPro" id="IPR020846">
    <property type="entry name" value="MFS_dom"/>
</dbReference>
<evidence type="ECO:0000256" key="7">
    <source>
        <dbReference type="SAM" id="Phobius"/>
    </source>
</evidence>
<comment type="caution">
    <text evidence="9">The sequence shown here is derived from an EMBL/GenBank/DDBJ whole genome shotgun (WGS) entry which is preliminary data.</text>
</comment>
<evidence type="ECO:0000313" key="10">
    <source>
        <dbReference type="Proteomes" id="UP000547209"/>
    </source>
</evidence>
<dbReference type="GO" id="GO:0022857">
    <property type="term" value="F:transmembrane transporter activity"/>
    <property type="evidence" value="ECO:0007669"/>
    <property type="project" value="InterPro"/>
</dbReference>
<dbReference type="CDD" id="cd17324">
    <property type="entry name" value="MFS_NepI_like"/>
    <property type="match status" value="1"/>
</dbReference>
<dbReference type="PANTHER" id="PTHR43124:SF10">
    <property type="entry name" value="PURINE EFFLUX PUMP PBUE"/>
    <property type="match status" value="1"/>
</dbReference>
<feature type="transmembrane region" description="Helical" evidence="7">
    <location>
        <begin position="323"/>
        <end position="348"/>
    </location>
</feature>
<name>A0A7X0RQC5_9BACL</name>
<dbReference type="GO" id="GO:0005886">
    <property type="term" value="C:plasma membrane"/>
    <property type="evidence" value="ECO:0007669"/>
    <property type="project" value="UniProtKB-SubCell"/>
</dbReference>
<feature type="transmembrane region" description="Helical" evidence="7">
    <location>
        <begin position="71"/>
        <end position="90"/>
    </location>
</feature>
<dbReference type="PROSITE" id="PS50850">
    <property type="entry name" value="MFS"/>
    <property type="match status" value="1"/>
</dbReference>
<feature type="transmembrane region" description="Helical" evidence="7">
    <location>
        <begin position="96"/>
        <end position="117"/>
    </location>
</feature>
<protein>
    <submittedName>
        <fullName evidence="9">MFS transporter</fullName>
    </submittedName>
</protein>
<dbReference type="InterPro" id="IPR011701">
    <property type="entry name" value="MFS"/>
</dbReference>
<keyword evidence="3" id="KW-1003">Cell membrane</keyword>
<sequence>MNRKLLYLLTLGVFMTATSELIVAGILNAIAADMGVSVAMAGQLITAYSLAFAVGTPLVVSLTSRLARKKLLLGALAAFIIGSLVSFASANYAMLVAGRIILGVSAGVYLVATFGAVTKLVPAEKIGSAMGTVILGFSTAMVLGVPIGIGITNGLGWHAIFLLLAAITLLILLGMAYLLPNIEGDEPVPFRRQFSVLAGPLVIAGLLLTFFREGGTSIMYTYMTPYLQTILGMKPAGVAALMLIFGLVGAAASRFGGYAVDRWGTIRMIAISLAVPVASLALVPLFETTLSASIAALTVWIFASFMAAPAIQTYFVQQAPQSANLIMSFTTSVTHLGIAAGAGLGGAAVSASSTVLYNPWLAGGILALGLAVALVLWSAQGRKKPQERATA</sequence>
<gene>
    <name evidence="9" type="ORF">H7C19_13000</name>
</gene>
<dbReference type="PANTHER" id="PTHR43124">
    <property type="entry name" value="PURINE EFFLUX PUMP PBUE"/>
    <property type="match status" value="1"/>
</dbReference>